<dbReference type="OrthoDB" id="1406894at2"/>
<comment type="caution">
    <text evidence="1">The sequence shown here is derived from an EMBL/GenBank/DDBJ whole genome shotgun (WGS) entry which is preliminary data.</text>
</comment>
<dbReference type="AlphaFoldDB" id="A0A372NZQ5"/>
<proteinExistence type="predicted"/>
<evidence type="ECO:0000313" key="1">
    <source>
        <dbReference type="EMBL" id="RFZ95605.1"/>
    </source>
</evidence>
<protein>
    <recommendedName>
        <fullName evidence="3">Glycosyltransferase</fullName>
    </recommendedName>
</protein>
<gene>
    <name evidence="1" type="ORF">D0C36_08835</name>
</gene>
<accession>A0A372NZQ5</accession>
<name>A0A372NZQ5_9SPHI</name>
<dbReference type="RefSeq" id="WP_117391155.1">
    <property type="nucleotide sequence ID" value="NZ_QWDC01000001.1"/>
</dbReference>
<dbReference type="Gene3D" id="3.40.50.2000">
    <property type="entry name" value="Glycogen Phosphorylase B"/>
    <property type="match status" value="1"/>
</dbReference>
<sequence>MSKIVIITSGQPALNPRLVKEADALTEAGHKVVVIYAYWNRWGHLFNQKLLEEKSWTTICAGGNPETNKVIYTLSKIVYKLSTLFTRLTGKMWLAEWAIGRPAPFLMRAAAKQTADLYIGHNLAALPATIKAAKKQKQPCGFDAEDLHRYEVSSDPNHPDVILKSFIEDKYLPQLDYLTVSSQPIGSAYQQLFPLSAPKIVRNVFPKSDITPPPLNRPNMPIRLFWFSQTLGSQRGLQDIAGALAKLSRERFELHLLCDQPAYTLSFKKELIACGINIFFYDPLPADQIVAFASQFDIGLATEPGFSINNDFALSNKLFTYLQAGLFIIASATTAQKAFIEQYPDVGSLFQSGNIQALITLLSALEDNPVTIKTGQAASIKLARTELNWEAEKLVFLSATDEAMKR</sequence>
<dbReference type="Proteomes" id="UP000264217">
    <property type="component" value="Unassembled WGS sequence"/>
</dbReference>
<dbReference type="SUPFAM" id="SSF53756">
    <property type="entry name" value="UDP-Glycosyltransferase/glycogen phosphorylase"/>
    <property type="match status" value="1"/>
</dbReference>
<evidence type="ECO:0000313" key="2">
    <source>
        <dbReference type="Proteomes" id="UP000264217"/>
    </source>
</evidence>
<keyword evidence="2" id="KW-1185">Reference proteome</keyword>
<dbReference type="EMBL" id="QWDC01000001">
    <property type="protein sequence ID" value="RFZ95605.1"/>
    <property type="molecule type" value="Genomic_DNA"/>
</dbReference>
<evidence type="ECO:0008006" key="3">
    <source>
        <dbReference type="Google" id="ProtNLM"/>
    </source>
</evidence>
<organism evidence="1 2">
    <name type="scientific">Mucilaginibacter conchicola</name>
    <dbReference type="NCBI Taxonomy" id="2303333"/>
    <lineage>
        <taxon>Bacteria</taxon>
        <taxon>Pseudomonadati</taxon>
        <taxon>Bacteroidota</taxon>
        <taxon>Sphingobacteriia</taxon>
        <taxon>Sphingobacteriales</taxon>
        <taxon>Sphingobacteriaceae</taxon>
        <taxon>Mucilaginibacter</taxon>
    </lineage>
</organism>
<reference evidence="1 2" key="1">
    <citation type="submission" date="2018-08" db="EMBL/GenBank/DDBJ databases">
        <title>Mucilaginibacter sp. MYSH2.</title>
        <authorList>
            <person name="Seo T."/>
        </authorList>
    </citation>
    <scope>NUCLEOTIDE SEQUENCE [LARGE SCALE GENOMIC DNA]</scope>
    <source>
        <strain evidence="1 2">MYSH2</strain>
    </source>
</reference>